<dbReference type="KEGG" id="orb:IPMB12_07025"/>
<evidence type="ECO:0000313" key="2">
    <source>
        <dbReference type="Proteomes" id="UP000501168"/>
    </source>
</evidence>
<gene>
    <name evidence="1" type="ORF">IPMB12_07025</name>
</gene>
<evidence type="ECO:0000313" key="1">
    <source>
        <dbReference type="EMBL" id="QIQ21455.1"/>
    </source>
</evidence>
<name>A0A6G9IB45_9GAMM</name>
<proteinExistence type="predicted"/>
<sequence>MDILAHNKEFLWGGVRKAWIVVKDKKVLDIILMDNDIYLDKIPSWVKAIYDQYPAIFCVGKENCTFNLSEIKKIAIEAGHPEFGPRGGKISPTSILSEAMDIYEAEKKVQFLKHREKSKSYLAKLGKVISCNCDAQNVYY</sequence>
<dbReference type="InParanoid" id="A0A6G9IB45"/>
<dbReference type="Proteomes" id="UP000501168">
    <property type="component" value="Chromosome"/>
</dbReference>
<protein>
    <submittedName>
        <fullName evidence="1">Uncharacterized protein</fullName>
    </submittedName>
</protein>
<keyword evidence="2" id="KW-1185">Reference proteome</keyword>
<dbReference type="RefSeq" id="WP_166916286.1">
    <property type="nucleotide sequence ID" value="NZ_CP050253.1"/>
</dbReference>
<organism evidence="1 2">
    <name type="scientific">Zophobihabitans entericus</name>
    <dbReference type="NCBI Taxonomy" id="1635327"/>
    <lineage>
        <taxon>Bacteria</taxon>
        <taxon>Pseudomonadati</taxon>
        <taxon>Pseudomonadota</taxon>
        <taxon>Gammaproteobacteria</taxon>
        <taxon>Orbales</taxon>
        <taxon>Orbaceae</taxon>
        <taxon>Zophobihabitans</taxon>
    </lineage>
</organism>
<accession>A0A6G9IB45</accession>
<dbReference type="EMBL" id="CP050253">
    <property type="protein sequence ID" value="QIQ21455.1"/>
    <property type="molecule type" value="Genomic_DNA"/>
</dbReference>
<reference evidence="1 2" key="1">
    <citation type="submission" date="2020-03" db="EMBL/GenBank/DDBJ databases">
        <title>Complete genome sequence of Orbus sp. IPMB12 (BCRC 80908).</title>
        <authorList>
            <person name="Lo W.-S."/>
            <person name="Chang T.-H."/>
            <person name="Kuo C.-H."/>
        </authorList>
    </citation>
    <scope>NUCLEOTIDE SEQUENCE [LARGE SCALE GENOMIC DNA]</scope>
    <source>
        <strain evidence="1 2">IPMB12</strain>
    </source>
</reference>
<dbReference type="AlphaFoldDB" id="A0A6G9IB45"/>